<feature type="compositionally biased region" description="Polar residues" evidence="1">
    <location>
        <begin position="365"/>
        <end position="374"/>
    </location>
</feature>
<evidence type="ECO:0000313" key="4">
    <source>
        <dbReference type="Proteomes" id="UP001175261"/>
    </source>
</evidence>
<feature type="compositionally biased region" description="Basic and acidic residues" evidence="1">
    <location>
        <begin position="248"/>
        <end position="257"/>
    </location>
</feature>
<organism evidence="3 4">
    <name type="scientific">Sarocladium strictum</name>
    <name type="common">Black bundle disease fungus</name>
    <name type="synonym">Acremonium strictum</name>
    <dbReference type="NCBI Taxonomy" id="5046"/>
    <lineage>
        <taxon>Eukaryota</taxon>
        <taxon>Fungi</taxon>
        <taxon>Dikarya</taxon>
        <taxon>Ascomycota</taxon>
        <taxon>Pezizomycotina</taxon>
        <taxon>Sordariomycetes</taxon>
        <taxon>Hypocreomycetidae</taxon>
        <taxon>Hypocreales</taxon>
        <taxon>Sarocladiaceae</taxon>
        <taxon>Sarocladium</taxon>
    </lineage>
</organism>
<accession>A0AA39L8L5</accession>
<comment type="caution">
    <text evidence="3">The sequence shown here is derived from an EMBL/GenBank/DDBJ whole genome shotgun (WGS) entry which is preliminary data.</text>
</comment>
<feature type="region of interest" description="Disordered" evidence="1">
    <location>
        <begin position="224"/>
        <end position="275"/>
    </location>
</feature>
<dbReference type="AlphaFoldDB" id="A0AA39L8L5"/>
<keyword evidence="2" id="KW-0472">Membrane</keyword>
<protein>
    <submittedName>
        <fullName evidence="3">Uncharacterized protein</fullName>
    </submittedName>
</protein>
<keyword evidence="2" id="KW-0812">Transmembrane</keyword>
<keyword evidence="4" id="KW-1185">Reference proteome</keyword>
<gene>
    <name evidence="3" type="ORF">NLU13_4209</name>
</gene>
<name>A0AA39L8L5_SARSR</name>
<proteinExistence type="predicted"/>
<sequence length="374" mass="41176">MRVLKNWRISIAAGKVLYIGRGLSRSWLWEASVLLSYQRPQFLKHNCCITFQHPLIRILLPPQLRSSLPDNILSLKSLRRRPAAFTTTWYGPAFQHYRVSSSSPVSPFIQPKGNVIIQMEPRGHLFIIHVTQTLRGLCTDPTWRSPECPSYCMEFSWAAYPMTTCEGITGSAEDHCCELASLDCCQTAGRRFKVTPQSPGVWATFVGGEYSVVGSVVEVGETSSSSTLSSTTSVEPMTVTISRGSAKASERPNGDEVKGEEEEEEEEENDEISGASVSTAAKVGIGVGVVAGTVLVIAVIWLAYNNRKQRNVNNSLKSMNKFGQLPHGTQPPHGFYWQSHQQQTPPISRESSNQLPAQELPGYAGNQSRSELSG</sequence>
<dbReference type="EMBL" id="JAPDFR010000003">
    <property type="protein sequence ID" value="KAK0387965.1"/>
    <property type="molecule type" value="Genomic_DNA"/>
</dbReference>
<evidence type="ECO:0000256" key="2">
    <source>
        <dbReference type="SAM" id="Phobius"/>
    </source>
</evidence>
<evidence type="ECO:0000256" key="1">
    <source>
        <dbReference type="SAM" id="MobiDB-lite"/>
    </source>
</evidence>
<feature type="compositionally biased region" description="Low complexity" evidence="1">
    <location>
        <begin position="224"/>
        <end position="235"/>
    </location>
</feature>
<reference evidence="3" key="1">
    <citation type="submission" date="2022-10" db="EMBL/GenBank/DDBJ databases">
        <title>Determination and structural analysis of whole genome sequence of Sarocladium strictum F4-1.</title>
        <authorList>
            <person name="Hu L."/>
            <person name="Jiang Y."/>
        </authorList>
    </citation>
    <scope>NUCLEOTIDE SEQUENCE</scope>
    <source>
        <strain evidence="3">F4-1</strain>
    </source>
</reference>
<feature type="transmembrane region" description="Helical" evidence="2">
    <location>
        <begin position="283"/>
        <end position="304"/>
    </location>
</feature>
<keyword evidence="2" id="KW-1133">Transmembrane helix</keyword>
<feature type="region of interest" description="Disordered" evidence="1">
    <location>
        <begin position="324"/>
        <end position="374"/>
    </location>
</feature>
<feature type="compositionally biased region" description="Polar residues" evidence="1">
    <location>
        <begin position="338"/>
        <end position="356"/>
    </location>
</feature>
<feature type="compositionally biased region" description="Acidic residues" evidence="1">
    <location>
        <begin position="258"/>
        <end position="271"/>
    </location>
</feature>
<evidence type="ECO:0000313" key="3">
    <source>
        <dbReference type="EMBL" id="KAK0387965.1"/>
    </source>
</evidence>
<dbReference type="Proteomes" id="UP001175261">
    <property type="component" value="Unassembled WGS sequence"/>
</dbReference>